<sequence>MKNNFWLLTVLSMTFCLVVLNASANAAQSSDNYEQWLENYNAYDRLEQEIVKHPEKDSPEATLKRANVYLKLNSPQKALNIIEMTPPFEDNATEAMRLWYGGQAHRAKGDLTKAVFWFTQASKYMNDKSLKRSLFRQEKDLELIWKDVWRQLYWSYCSNFTLSKSNQLKILNDILKTGEETWSDDFWEKADRVYQFEATGNATLLPTPAKSTKENAPFISSVDQQAIAKTLSAVALEEYEQADQFADSISRESVKTFWKALELFIRQGTKPESLDAFKDKLKAHAFWSGHILAPYSAHNDWILGDSNSAAWIKFRDKLLKMPAEQGKTAITKELGSMLISEQTATLLQGFRLAFSLVNDDMEVARDAWNQVERSKLPISLQVAGLIAFGDSIDKVMPASASASQTLYPVVSELCSAAGKAQRPGINAPFWETIPQSRLRHAAKTQWPLDRLILLAYWQKILNKKPNTTLAKRAAHVFRNSAFGINSMLYLVDMAIDSKDMQLAAFYLNQLKKRHLNKEYQARWLEAKTRLELGVGKQDKALETYGKLMATNEPVPAFTRLRMALLMQQRGELPKARAQLLDLWSDKDDYPTAMQAEILFWLGEGEQAMRNTDAALDYYLKLAWKYPQENIWALTAMYRASMIYEQRGKFETAKKFLKTVIKRADTKEQREAAKARLSTIESKSGGGKSKNSSDDQGIQYPF</sequence>
<dbReference type="SUPFAM" id="SSF48452">
    <property type="entry name" value="TPR-like"/>
    <property type="match status" value="2"/>
</dbReference>
<evidence type="ECO:0000313" key="4">
    <source>
        <dbReference type="Proteomes" id="UP000438699"/>
    </source>
</evidence>
<dbReference type="Proteomes" id="UP000438699">
    <property type="component" value="Unassembled WGS sequence"/>
</dbReference>
<comment type="caution">
    <text evidence="3">The sequence shown here is derived from an EMBL/GenBank/DDBJ whole genome shotgun (WGS) entry which is preliminary data.</text>
</comment>
<feature type="chain" id="PRO_5026802297" evidence="2">
    <location>
        <begin position="27"/>
        <end position="701"/>
    </location>
</feature>
<protein>
    <submittedName>
        <fullName evidence="3">Tetratricopeptide repeat protein</fullName>
    </submittedName>
</protein>
<feature type="signal peptide" evidence="2">
    <location>
        <begin position="1"/>
        <end position="26"/>
    </location>
</feature>
<dbReference type="EMBL" id="WAIE01000001">
    <property type="protein sequence ID" value="KAB1443825.1"/>
    <property type="molecule type" value="Genomic_DNA"/>
</dbReference>
<reference evidence="3 4" key="1">
    <citation type="journal article" date="2017" name="Int. J. Syst. Evol. Microbiol.">
        <title>Desulfovibrio senegalensis sp. nov., a mesophilic sulfate reducer isolated from marine sediment.</title>
        <authorList>
            <person name="Thioye A."/>
            <person name="Gam Z.B.A."/>
            <person name="Mbengue M."/>
            <person name="Cayol J.L."/>
            <person name="Joseph-Bartoli M."/>
            <person name="Toure-Kane C."/>
            <person name="Labat M."/>
        </authorList>
    </citation>
    <scope>NUCLEOTIDE SEQUENCE [LARGE SCALE GENOMIC DNA]</scope>
    <source>
        <strain evidence="3 4">DSM 101509</strain>
    </source>
</reference>
<dbReference type="InterPro" id="IPR019734">
    <property type="entry name" value="TPR_rpt"/>
</dbReference>
<name>A0A6N6N9H8_9BACT</name>
<feature type="region of interest" description="Disordered" evidence="1">
    <location>
        <begin position="665"/>
        <end position="701"/>
    </location>
</feature>
<evidence type="ECO:0000256" key="1">
    <source>
        <dbReference type="SAM" id="MobiDB-lite"/>
    </source>
</evidence>
<organism evidence="3 4">
    <name type="scientific">Pseudodesulfovibrio senegalensis</name>
    <dbReference type="NCBI Taxonomy" id="1721087"/>
    <lineage>
        <taxon>Bacteria</taxon>
        <taxon>Pseudomonadati</taxon>
        <taxon>Thermodesulfobacteriota</taxon>
        <taxon>Desulfovibrionia</taxon>
        <taxon>Desulfovibrionales</taxon>
        <taxon>Desulfovibrionaceae</taxon>
    </lineage>
</organism>
<gene>
    <name evidence="3" type="ORF">F8A88_06220</name>
</gene>
<dbReference type="Gene3D" id="1.25.40.10">
    <property type="entry name" value="Tetratricopeptide repeat domain"/>
    <property type="match status" value="2"/>
</dbReference>
<accession>A0A6N6N9H8</accession>
<evidence type="ECO:0000313" key="3">
    <source>
        <dbReference type="EMBL" id="KAB1443825.1"/>
    </source>
</evidence>
<keyword evidence="4" id="KW-1185">Reference proteome</keyword>
<dbReference type="InterPro" id="IPR011990">
    <property type="entry name" value="TPR-like_helical_dom_sf"/>
</dbReference>
<dbReference type="Pfam" id="PF13174">
    <property type="entry name" value="TPR_6"/>
    <property type="match status" value="2"/>
</dbReference>
<dbReference type="AlphaFoldDB" id="A0A6N6N9H8"/>
<keyword evidence="2" id="KW-0732">Signal</keyword>
<dbReference type="RefSeq" id="WP_151150198.1">
    <property type="nucleotide sequence ID" value="NZ_WAIE01000001.1"/>
</dbReference>
<evidence type="ECO:0000256" key="2">
    <source>
        <dbReference type="SAM" id="SignalP"/>
    </source>
</evidence>
<proteinExistence type="predicted"/>